<keyword evidence="2" id="KW-1185">Reference proteome</keyword>
<dbReference type="AlphaFoldDB" id="M3AB40"/>
<dbReference type="PATRIC" id="fig|1244869.3.peg.2380"/>
<reference evidence="1 2" key="1">
    <citation type="journal article" date="2014" name="Genome Announc.">
        <title>Draft Genome Sequence of Magnetospirillum sp. Strain SO-1, a Freshwater Magnetotactic Bacterium Isolated from the Ol'khovka River, Russia.</title>
        <authorList>
            <person name="Grouzdev D.S."/>
            <person name="Dziuba M.V."/>
            <person name="Sukhacheva M.S."/>
            <person name="Mardanov A.V."/>
            <person name="Beletskiy A.V."/>
            <person name="Kuznetsov B.B."/>
            <person name="Skryabin K.G."/>
        </authorList>
    </citation>
    <scope>NUCLEOTIDE SEQUENCE [LARGE SCALE GENOMIC DNA]</scope>
    <source>
        <strain evidence="1 2">SO-1</strain>
    </source>
</reference>
<dbReference type="OrthoDB" id="9812088at2"/>
<evidence type="ECO:0008006" key="3">
    <source>
        <dbReference type="Google" id="ProtNLM"/>
    </source>
</evidence>
<dbReference type="RefSeq" id="WP_008617694.1">
    <property type="nucleotide sequence ID" value="NZ_AONQ01000028.1"/>
</dbReference>
<dbReference type="EMBL" id="AONQ01000028">
    <property type="protein sequence ID" value="EME69719.1"/>
    <property type="molecule type" value="Genomic_DNA"/>
</dbReference>
<dbReference type="InterPro" id="IPR009752">
    <property type="entry name" value="Phage_Mu_GpJ"/>
</dbReference>
<evidence type="ECO:0000313" key="2">
    <source>
        <dbReference type="Proteomes" id="UP000011744"/>
    </source>
</evidence>
<proteinExistence type="predicted"/>
<organism evidence="1 2">
    <name type="scientific">Paramagnetospirillum caucaseum</name>
    <dbReference type="NCBI Taxonomy" id="1244869"/>
    <lineage>
        <taxon>Bacteria</taxon>
        <taxon>Pseudomonadati</taxon>
        <taxon>Pseudomonadota</taxon>
        <taxon>Alphaproteobacteria</taxon>
        <taxon>Rhodospirillales</taxon>
        <taxon>Magnetospirillaceae</taxon>
        <taxon>Paramagnetospirillum</taxon>
    </lineage>
</organism>
<sequence length="141" mass="14665">MTYATKADMIAAFGEVELIELTDRADPPADAIDDAVLSAALAAAGAEIDGYVGRVAVLPLAVVPESLRQLALAIARYRLAADQPDGRVRVDYEDAIATLERIAKGLFVLDLPPGLPEPANAGGRVQGTAAPRVFGLGGTWP</sequence>
<gene>
    <name evidence="1" type="ORF">H261_11814</name>
</gene>
<accession>M3AB40</accession>
<name>M3AB40_9PROT</name>
<protein>
    <recommendedName>
        <fullName evidence="3">Mu-like prophage protein gp36</fullName>
    </recommendedName>
</protein>
<dbReference type="STRING" id="1244869.H261_11814"/>
<dbReference type="Pfam" id="PF07030">
    <property type="entry name" value="Phage_Mu_Gp36"/>
    <property type="match status" value="1"/>
</dbReference>
<evidence type="ECO:0000313" key="1">
    <source>
        <dbReference type="EMBL" id="EME69719.1"/>
    </source>
</evidence>
<comment type="caution">
    <text evidence="1">The sequence shown here is derived from an EMBL/GenBank/DDBJ whole genome shotgun (WGS) entry which is preliminary data.</text>
</comment>
<dbReference type="Proteomes" id="UP000011744">
    <property type="component" value="Unassembled WGS sequence"/>
</dbReference>
<dbReference type="eggNOG" id="COG4387">
    <property type="taxonomic scope" value="Bacteria"/>
</dbReference>